<dbReference type="Gene3D" id="3.40.50.10540">
    <property type="entry name" value="Crotonobetainyl-coa:carnitine coa-transferase, domain 1"/>
    <property type="match status" value="1"/>
</dbReference>
<dbReference type="EC" id="2.8.3.-" evidence="2"/>
<gene>
    <name evidence="2" type="ORF">P8T11_04000</name>
</gene>
<dbReference type="Proteomes" id="UP001214170">
    <property type="component" value="Chromosome"/>
</dbReference>
<dbReference type="SUPFAM" id="SSF89796">
    <property type="entry name" value="CoA-transferase family III (CaiB/BaiF)"/>
    <property type="match status" value="1"/>
</dbReference>
<evidence type="ECO:0000313" key="2">
    <source>
        <dbReference type="EMBL" id="WFP09056.1"/>
    </source>
</evidence>
<keyword evidence="1 2" id="KW-0808">Transferase</keyword>
<evidence type="ECO:0000313" key="3">
    <source>
        <dbReference type="Proteomes" id="UP001214170"/>
    </source>
</evidence>
<accession>A0ABY8GW07</accession>
<dbReference type="InterPro" id="IPR044855">
    <property type="entry name" value="CoA-Trfase_III_dom3_sf"/>
</dbReference>
<sequence>MFKRSLRGLRVVDFSHVLAGPVCTMMLADMGADVIKIEPPGGELGRQIGPPWIAGESAVYLSVNRNKRGIALDLKSDNGREVARRLVSRADVVVENYRPGVMQAFGLDYDTLADSNRRLVYCSISAYGQTGPLRGRPGVDGIIQAASGLMSTLGVADGEPVKVATPVADMVTAYMATIAILAAYHAAQRSGQGETLDISLYNATLMLQQIGYASYFASDTAPAKAGSAAPYAAPNEAYQTLDGWIMVAAYHPKRWQALCAVLGAGELEHDPRFSTNECRVAHRDALRQALTPLFRQRATDTWVNRLAESDILCAPVADYDDVVRSPAYAASGIDSWVDHPVAGKVRMPGFAPGPAHATSAHDPITTAAPTLGQHTRQILTECGYAPAEIDAMFDSGVLGNSKQFST</sequence>
<dbReference type="RefSeq" id="WP_268078164.1">
    <property type="nucleotide sequence ID" value="NZ_CP106885.1"/>
</dbReference>
<reference evidence="2 3" key="1">
    <citation type="submission" date="2023-03" db="EMBL/GenBank/DDBJ databases">
        <title>Achromobacter spanius LIG8.</title>
        <authorList>
            <person name="Shrestha S."/>
        </authorList>
    </citation>
    <scope>NUCLEOTIDE SEQUENCE [LARGE SCALE GENOMIC DNA]</scope>
    <source>
        <strain evidence="2 3">LIG8</strain>
    </source>
</reference>
<name>A0ABY8GW07_9BURK</name>
<proteinExistence type="predicted"/>
<keyword evidence="3" id="KW-1185">Reference proteome</keyword>
<dbReference type="InterPro" id="IPR023606">
    <property type="entry name" value="CoA-Trfase_III_dom_1_sf"/>
</dbReference>
<dbReference type="InterPro" id="IPR050483">
    <property type="entry name" value="CoA-transferase_III_domain"/>
</dbReference>
<dbReference type="InterPro" id="IPR003673">
    <property type="entry name" value="CoA-Trfase_fam_III"/>
</dbReference>
<dbReference type="GO" id="GO:0016740">
    <property type="term" value="F:transferase activity"/>
    <property type="evidence" value="ECO:0007669"/>
    <property type="project" value="UniProtKB-KW"/>
</dbReference>
<protein>
    <submittedName>
        <fullName evidence="2">CoA transferase</fullName>
        <ecNumber evidence="2">2.8.3.-</ecNumber>
    </submittedName>
</protein>
<dbReference type="PANTHER" id="PTHR48207:SF4">
    <property type="entry name" value="BLL6097 PROTEIN"/>
    <property type="match status" value="1"/>
</dbReference>
<dbReference type="PANTHER" id="PTHR48207">
    <property type="entry name" value="SUCCINATE--HYDROXYMETHYLGLUTARATE COA-TRANSFERASE"/>
    <property type="match status" value="1"/>
</dbReference>
<organism evidence="2 3">
    <name type="scientific">Achromobacter spanius</name>
    <dbReference type="NCBI Taxonomy" id="217203"/>
    <lineage>
        <taxon>Bacteria</taxon>
        <taxon>Pseudomonadati</taxon>
        <taxon>Pseudomonadota</taxon>
        <taxon>Betaproteobacteria</taxon>
        <taxon>Burkholderiales</taxon>
        <taxon>Alcaligenaceae</taxon>
        <taxon>Achromobacter</taxon>
    </lineage>
</organism>
<dbReference type="Gene3D" id="3.30.1540.10">
    <property type="entry name" value="formyl-coa transferase, domain 3"/>
    <property type="match status" value="1"/>
</dbReference>
<dbReference type="Pfam" id="PF02515">
    <property type="entry name" value="CoA_transf_3"/>
    <property type="match status" value="1"/>
</dbReference>
<dbReference type="EMBL" id="CP121261">
    <property type="protein sequence ID" value="WFP09056.1"/>
    <property type="molecule type" value="Genomic_DNA"/>
</dbReference>
<evidence type="ECO:0000256" key="1">
    <source>
        <dbReference type="ARBA" id="ARBA00022679"/>
    </source>
</evidence>